<name>A0AC34QMX3_9BILA</name>
<evidence type="ECO:0000313" key="1">
    <source>
        <dbReference type="Proteomes" id="UP000887576"/>
    </source>
</evidence>
<dbReference type="WBParaSite" id="JU765_v2.g17848.t1">
    <property type="protein sequence ID" value="JU765_v2.g17848.t1"/>
    <property type="gene ID" value="JU765_v2.g17848"/>
</dbReference>
<evidence type="ECO:0000313" key="2">
    <source>
        <dbReference type="WBParaSite" id="JU765_v2.g17848.t1"/>
    </source>
</evidence>
<sequence>MSNSNSPVTNDSPVAIITGATSGIGKAAAIFFAKKGYQLSLSGRDEPAMAKTVKACVDEGLSQNAITTTVGDLREDSIARELVKHTIEKFKRINVLVNSAGVLANGNVENANINDYDRIFDINVRSVVQLTKYAIPHLKEVKGTIVNVSSIAGPCAFPGVAFYCMSKAALDSFTKCLALELASDGVRVNAVNPGVIVTDVHRRAGMSEVEYEQFLEKGKNTHALGRVGFAEEVAEAIYFLASPASSFTTGHLLTVDGGRGIMTPR</sequence>
<reference evidence="2" key="1">
    <citation type="submission" date="2022-11" db="UniProtKB">
        <authorList>
            <consortium name="WormBaseParasite"/>
        </authorList>
    </citation>
    <scope>IDENTIFICATION</scope>
</reference>
<accession>A0AC34QMX3</accession>
<dbReference type="Proteomes" id="UP000887576">
    <property type="component" value="Unplaced"/>
</dbReference>
<proteinExistence type="predicted"/>
<protein>
    <submittedName>
        <fullName evidence="2">Uncharacterized protein</fullName>
    </submittedName>
</protein>
<organism evidence="1 2">
    <name type="scientific">Panagrolaimus sp. JU765</name>
    <dbReference type="NCBI Taxonomy" id="591449"/>
    <lineage>
        <taxon>Eukaryota</taxon>
        <taxon>Metazoa</taxon>
        <taxon>Ecdysozoa</taxon>
        <taxon>Nematoda</taxon>
        <taxon>Chromadorea</taxon>
        <taxon>Rhabditida</taxon>
        <taxon>Tylenchina</taxon>
        <taxon>Panagrolaimomorpha</taxon>
        <taxon>Panagrolaimoidea</taxon>
        <taxon>Panagrolaimidae</taxon>
        <taxon>Panagrolaimus</taxon>
    </lineage>
</organism>